<dbReference type="PANTHER" id="PTHR38045:SF1">
    <property type="entry name" value="HEPARINASE II_III-LIKE PROTEIN"/>
    <property type="match status" value="1"/>
</dbReference>
<accession>A0A412FWG3</accession>
<evidence type="ECO:0000259" key="2">
    <source>
        <dbReference type="Pfam" id="PF07940"/>
    </source>
</evidence>
<dbReference type="EMBL" id="QRUO01000005">
    <property type="protein sequence ID" value="RGR72508.1"/>
    <property type="molecule type" value="Genomic_DNA"/>
</dbReference>
<reference evidence="3 4" key="1">
    <citation type="submission" date="2018-08" db="EMBL/GenBank/DDBJ databases">
        <title>A genome reference for cultivated species of the human gut microbiota.</title>
        <authorList>
            <person name="Zou Y."/>
            <person name="Xue W."/>
            <person name="Luo G."/>
        </authorList>
    </citation>
    <scope>NUCLEOTIDE SEQUENCE [LARGE SCALE GENOMIC DNA]</scope>
    <source>
        <strain evidence="3 4">AF24-29LB</strain>
    </source>
</reference>
<dbReference type="Proteomes" id="UP000284205">
    <property type="component" value="Unassembled WGS sequence"/>
</dbReference>
<dbReference type="Pfam" id="PF07940">
    <property type="entry name" value="Hepar_II_III_C"/>
    <property type="match status" value="1"/>
</dbReference>
<feature type="domain" description="Heparinase II/III-like C-terminal" evidence="2">
    <location>
        <begin position="391"/>
        <end position="533"/>
    </location>
</feature>
<dbReference type="InterPro" id="IPR012480">
    <property type="entry name" value="Hepar_II_III_C"/>
</dbReference>
<evidence type="ECO:0000313" key="3">
    <source>
        <dbReference type="EMBL" id="RGR72508.1"/>
    </source>
</evidence>
<dbReference type="SUPFAM" id="SSF48230">
    <property type="entry name" value="Chondroitin AC/alginate lyase"/>
    <property type="match status" value="1"/>
</dbReference>
<name>A0A412FWG3_9BACE</name>
<dbReference type="Gene3D" id="2.70.98.70">
    <property type="match status" value="1"/>
</dbReference>
<dbReference type="PANTHER" id="PTHR38045">
    <property type="entry name" value="CHROMOSOME 1, WHOLE GENOME SHOTGUN SEQUENCE"/>
    <property type="match status" value="1"/>
</dbReference>
<organism evidence="3 4">
    <name type="scientific">Bacteroides caccae</name>
    <dbReference type="NCBI Taxonomy" id="47678"/>
    <lineage>
        <taxon>Bacteria</taxon>
        <taxon>Pseudomonadati</taxon>
        <taxon>Bacteroidota</taxon>
        <taxon>Bacteroidia</taxon>
        <taxon>Bacteroidales</taxon>
        <taxon>Bacteroidaceae</taxon>
        <taxon>Bacteroides</taxon>
    </lineage>
</organism>
<comment type="caution">
    <text evidence="3">The sequence shown here is derived from an EMBL/GenBank/DDBJ whole genome shotgun (WGS) entry which is preliminary data.</text>
</comment>
<dbReference type="Gene3D" id="1.50.10.100">
    <property type="entry name" value="Chondroitin AC/alginate lyase"/>
    <property type="match status" value="1"/>
</dbReference>
<comment type="subcellular location">
    <subcellularLocation>
        <location evidence="1">Cell envelope</location>
    </subcellularLocation>
</comment>
<evidence type="ECO:0000313" key="4">
    <source>
        <dbReference type="Proteomes" id="UP000284205"/>
    </source>
</evidence>
<protein>
    <recommendedName>
        <fullName evidence="2">Heparinase II/III-like C-terminal domain-containing protein</fullName>
    </recommendedName>
</protein>
<dbReference type="AlphaFoldDB" id="A0A412FWG3"/>
<dbReference type="InterPro" id="IPR008929">
    <property type="entry name" value="Chondroitin_lyas"/>
</dbReference>
<evidence type="ECO:0000256" key="1">
    <source>
        <dbReference type="ARBA" id="ARBA00004196"/>
    </source>
</evidence>
<gene>
    <name evidence="3" type="ORF">DWY26_07315</name>
</gene>
<dbReference type="GO" id="GO:0030313">
    <property type="term" value="C:cell envelope"/>
    <property type="evidence" value="ECO:0007669"/>
    <property type="project" value="UniProtKB-SubCell"/>
</dbReference>
<dbReference type="RefSeq" id="WP_122139135.1">
    <property type="nucleotide sequence ID" value="NZ_JAQCWB010000005.1"/>
</dbReference>
<proteinExistence type="predicted"/>
<sequence length="613" mass="69554">MRNLFFNSIANMGRCTVVVFMLLFVCNMYGQQRFLSNHPRLLFTGAEEAAVKQLIQNNQLAGELAEFLKAKADTLVITPQKPYLKDKYGNILWTSRSYVNRLGTLALAYRLYGERKYLDAANEALLWVCNYPDWDPPHYLDTAEMATAVAIAYDWLYDALPTSTKDLVKKCLYERAIVRVLREYEKGSLGSWAKRETNWNVVCNTGMVLAALGIAEDYPKEAAVILDNAAKYMPNCLKHFAPDGVCYEGPAYWGYTTSYLTLYLKAVADNDNGKGGIAQLPGLERTALYQKRTLTPSGRLFNFGNAGADAQNSPAFFLFSRMYNQPEVAEWYREKLKLTMQDNLLLHQLFFLSLPWFDNASPKKVEKIPALEIYHNTINDIIVFNGNRNKKGSLFLIAKGGEPRQAHQHLDGGTFIVESNGVCWTEDLGADDYALPGFWDGRPDGQRWKYFRNNNFSHNTLSIDHKIQYANGEAFVCEEHTDAKQPSVKLDMTTLYKDQASSVFRTFKLLNDYIIEITDEVDLLSPQSIVSWIASTKAQVEVKENRVHLTHEGKHFYMEIIAPAGATFKTYPAKNTYKGEYPIEGYNMLEAECGLKGGKGKVVVRMSSKRNMR</sequence>
<dbReference type="GO" id="GO:0016829">
    <property type="term" value="F:lyase activity"/>
    <property type="evidence" value="ECO:0007669"/>
    <property type="project" value="InterPro"/>
</dbReference>